<dbReference type="EMBL" id="JACHMO010000001">
    <property type="protein sequence ID" value="MBB5802248.1"/>
    <property type="molecule type" value="Genomic_DNA"/>
</dbReference>
<keyword evidence="3" id="KW-1185">Reference proteome</keyword>
<name>A0A7W9HH87_9PSEU</name>
<evidence type="ECO:0000256" key="1">
    <source>
        <dbReference type="SAM" id="Phobius"/>
    </source>
</evidence>
<dbReference type="RefSeq" id="WP_184918846.1">
    <property type="nucleotide sequence ID" value="NZ_JACHMO010000001.1"/>
</dbReference>
<feature type="transmembrane region" description="Helical" evidence="1">
    <location>
        <begin position="78"/>
        <end position="97"/>
    </location>
</feature>
<keyword evidence="1" id="KW-0472">Membrane</keyword>
<keyword evidence="1" id="KW-0812">Transmembrane</keyword>
<reference evidence="2 3" key="1">
    <citation type="submission" date="2020-08" db="EMBL/GenBank/DDBJ databases">
        <title>Sequencing the genomes of 1000 actinobacteria strains.</title>
        <authorList>
            <person name="Klenk H.-P."/>
        </authorList>
    </citation>
    <scope>NUCLEOTIDE SEQUENCE [LARGE SCALE GENOMIC DNA]</scope>
    <source>
        <strain evidence="2 3">DSM 45486</strain>
    </source>
</reference>
<dbReference type="AlphaFoldDB" id="A0A7W9HH87"/>
<gene>
    <name evidence="2" type="ORF">F4560_002016</name>
</gene>
<evidence type="ECO:0000313" key="2">
    <source>
        <dbReference type="EMBL" id="MBB5802248.1"/>
    </source>
</evidence>
<feature type="transmembrane region" description="Helical" evidence="1">
    <location>
        <begin position="27"/>
        <end position="46"/>
    </location>
</feature>
<feature type="transmembrane region" description="Helical" evidence="1">
    <location>
        <begin position="52"/>
        <end position="69"/>
    </location>
</feature>
<proteinExistence type="predicted"/>
<keyword evidence="1" id="KW-1133">Transmembrane helix</keyword>
<feature type="transmembrane region" description="Helical" evidence="1">
    <location>
        <begin position="103"/>
        <end position="120"/>
    </location>
</feature>
<dbReference type="Proteomes" id="UP000552097">
    <property type="component" value="Unassembled WGS sequence"/>
</dbReference>
<accession>A0A7W9HH87</accession>
<protein>
    <submittedName>
        <fullName evidence="2">Uncharacterized protein</fullName>
    </submittedName>
</protein>
<sequence length="243" mass="26158">MLRLPFAVHDEVRAEFERRWSRARPSLLGFLAPPVVSLVVALVAPWSGAALLGWPVLVIGVAVPVWFLVRKVYLHRTSWWAGVVMYGGVVQALGVGFLTARPLLVVPTVVAAAIGVLLVVRAKAVLLDEVGCAIAGTTLGVRSASRQVRSPTGHLVPAHAVFDGEWLRWHVSTGSSHPDTFGGELPMAEIIDVWVAEASGEPGGPVVVVRTHERTVELVVGHPHDFATVLDRRVRLLGQPGWS</sequence>
<comment type="caution">
    <text evidence="2">The sequence shown here is derived from an EMBL/GenBank/DDBJ whole genome shotgun (WGS) entry which is preliminary data.</text>
</comment>
<evidence type="ECO:0000313" key="3">
    <source>
        <dbReference type="Proteomes" id="UP000552097"/>
    </source>
</evidence>
<organism evidence="2 3">
    <name type="scientific">Saccharothrix ecbatanensis</name>
    <dbReference type="NCBI Taxonomy" id="1105145"/>
    <lineage>
        <taxon>Bacteria</taxon>
        <taxon>Bacillati</taxon>
        <taxon>Actinomycetota</taxon>
        <taxon>Actinomycetes</taxon>
        <taxon>Pseudonocardiales</taxon>
        <taxon>Pseudonocardiaceae</taxon>
        <taxon>Saccharothrix</taxon>
    </lineage>
</organism>